<keyword evidence="1" id="KW-1133">Transmembrane helix</keyword>
<reference evidence="2" key="1">
    <citation type="journal article" date="2014" name="Int. J. Syst. Evol. Microbiol.">
        <title>Complete genome sequence of Corynebacterium casei LMG S-19264T (=DSM 44701T), isolated from a smear-ripened cheese.</title>
        <authorList>
            <consortium name="US DOE Joint Genome Institute (JGI-PGF)"/>
            <person name="Walter F."/>
            <person name="Albersmeier A."/>
            <person name="Kalinowski J."/>
            <person name="Ruckert C."/>
        </authorList>
    </citation>
    <scope>NUCLEOTIDE SEQUENCE</scope>
    <source>
        <strain evidence="2">KCTC 23077</strain>
    </source>
</reference>
<comment type="caution">
    <text evidence="2">The sequence shown here is derived from an EMBL/GenBank/DDBJ whole genome shotgun (WGS) entry which is preliminary data.</text>
</comment>
<evidence type="ECO:0000313" key="2">
    <source>
        <dbReference type="EMBL" id="GHA87056.1"/>
    </source>
</evidence>
<reference evidence="2" key="2">
    <citation type="submission" date="2020-09" db="EMBL/GenBank/DDBJ databases">
        <authorList>
            <person name="Sun Q."/>
            <person name="Kim S."/>
        </authorList>
    </citation>
    <scope>NUCLEOTIDE SEQUENCE</scope>
    <source>
        <strain evidence="2">KCTC 23077</strain>
    </source>
</reference>
<gene>
    <name evidence="2" type="ORF">GCM10007067_26120</name>
</gene>
<sequence length="90" mass="9556">MPWLYALLAAAAFAVAFRASSVTLVIICLLVACVATLAAALGWLAQRVASRSRDESSLVDAVELQRLREQAEARRLAAAAESTALGDARR</sequence>
<evidence type="ECO:0000313" key="3">
    <source>
        <dbReference type="Proteomes" id="UP000646426"/>
    </source>
</evidence>
<feature type="transmembrane region" description="Helical" evidence="1">
    <location>
        <begin position="24"/>
        <end position="45"/>
    </location>
</feature>
<dbReference type="Proteomes" id="UP000646426">
    <property type="component" value="Unassembled WGS sequence"/>
</dbReference>
<dbReference type="RefSeq" id="WP_189457340.1">
    <property type="nucleotide sequence ID" value="NZ_BMYD01000005.1"/>
</dbReference>
<evidence type="ECO:0000256" key="1">
    <source>
        <dbReference type="SAM" id="Phobius"/>
    </source>
</evidence>
<keyword evidence="1" id="KW-0812">Transmembrane</keyword>
<dbReference type="EMBL" id="BMYD01000005">
    <property type="protein sequence ID" value="GHA87056.1"/>
    <property type="molecule type" value="Genomic_DNA"/>
</dbReference>
<proteinExistence type="predicted"/>
<keyword evidence="3" id="KW-1185">Reference proteome</keyword>
<protein>
    <submittedName>
        <fullName evidence="2">Uncharacterized protein</fullName>
    </submittedName>
</protein>
<keyword evidence="1" id="KW-0472">Membrane</keyword>
<accession>A0A918W9Y3</accession>
<dbReference type="AlphaFoldDB" id="A0A918W9Y3"/>
<name>A0A918W9Y3_9GAMM</name>
<organism evidence="2 3">
    <name type="scientific">Cognatilysobacter bugurensis</name>
    <dbReference type="NCBI Taxonomy" id="543356"/>
    <lineage>
        <taxon>Bacteria</taxon>
        <taxon>Pseudomonadati</taxon>
        <taxon>Pseudomonadota</taxon>
        <taxon>Gammaproteobacteria</taxon>
        <taxon>Lysobacterales</taxon>
        <taxon>Lysobacteraceae</taxon>
        <taxon>Cognatilysobacter</taxon>
    </lineage>
</organism>